<protein>
    <submittedName>
        <fullName evidence="1">Uncharacterized protein</fullName>
    </submittedName>
</protein>
<gene>
    <name evidence="1" type="ORF">LCGC14_2459060</name>
</gene>
<evidence type="ECO:0000313" key="1">
    <source>
        <dbReference type="EMBL" id="KKL20075.1"/>
    </source>
</evidence>
<comment type="caution">
    <text evidence="1">The sequence shown here is derived from an EMBL/GenBank/DDBJ whole genome shotgun (WGS) entry which is preliminary data.</text>
</comment>
<name>A0A0F9BEB9_9ZZZZ</name>
<organism evidence="1">
    <name type="scientific">marine sediment metagenome</name>
    <dbReference type="NCBI Taxonomy" id="412755"/>
    <lineage>
        <taxon>unclassified sequences</taxon>
        <taxon>metagenomes</taxon>
        <taxon>ecological metagenomes</taxon>
    </lineage>
</organism>
<dbReference type="AlphaFoldDB" id="A0A0F9BEB9"/>
<reference evidence="1" key="1">
    <citation type="journal article" date="2015" name="Nature">
        <title>Complex archaea that bridge the gap between prokaryotes and eukaryotes.</title>
        <authorList>
            <person name="Spang A."/>
            <person name="Saw J.H."/>
            <person name="Jorgensen S.L."/>
            <person name="Zaremba-Niedzwiedzka K."/>
            <person name="Martijn J."/>
            <person name="Lind A.E."/>
            <person name="van Eijk R."/>
            <person name="Schleper C."/>
            <person name="Guy L."/>
            <person name="Ettema T.J."/>
        </authorList>
    </citation>
    <scope>NUCLEOTIDE SEQUENCE</scope>
</reference>
<feature type="non-terminal residue" evidence="1">
    <location>
        <position position="1"/>
    </location>
</feature>
<accession>A0A0F9BEB9</accession>
<proteinExistence type="predicted"/>
<sequence length="114" mass="12163">LDQSDVQAVMDFCMSPTGEKIMQPPESTIDRAIFCAGIPLGPGLVLAGMVRNVQMLDLTMLGLNNHEARLVTIEAAIAQIQADIFILKAQSSATLQPQIDAINTKLANMAAALQ</sequence>
<dbReference type="EMBL" id="LAZR01038238">
    <property type="protein sequence ID" value="KKL20075.1"/>
    <property type="molecule type" value="Genomic_DNA"/>
</dbReference>